<dbReference type="InterPro" id="IPR000399">
    <property type="entry name" value="TPP-bd_CS"/>
</dbReference>
<accession>A0A1W9HVH6</accession>
<dbReference type="NCBIfam" id="NF006122">
    <property type="entry name" value="PRK08266.1"/>
    <property type="match status" value="1"/>
</dbReference>
<evidence type="ECO:0000313" key="7">
    <source>
        <dbReference type="EMBL" id="OQW51231.1"/>
    </source>
</evidence>
<dbReference type="Pfam" id="PF02775">
    <property type="entry name" value="TPP_enzyme_C"/>
    <property type="match status" value="1"/>
</dbReference>
<dbReference type="InterPro" id="IPR045229">
    <property type="entry name" value="TPP_enz"/>
</dbReference>
<evidence type="ECO:0000313" key="8">
    <source>
        <dbReference type="Proteomes" id="UP000192872"/>
    </source>
</evidence>
<feature type="domain" description="Thiamine pyrophosphate enzyme central" evidence="4">
    <location>
        <begin position="192"/>
        <end position="322"/>
    </location>
</feature>
<dbReference type="Proteomes" id="UP000192872">
    <property type="component" value="Unassembled WGS sequence"/>
</dbReference>
<evidence type="ECO:0000256" key="3">
    <source>
        <dbReference type="RuleBase" id="RU362132"/>
    </source>
</evidence>
<dbReference type="GO" id="GO:0003984">
    <property type="term" value="F:acetolactate synthase activity"/>
    <property type="evidence" value="ECO:0007669"/>
    <property type="project" value="TreeGrafter"/>
</dbReference>
<dbReference type="Pfam" id="PF00205">
    <property type="entry name" value="TPP_enzyme_M"/>
    <property type="match status" value="1"/>
</dbReference>
<dbReference type="PANTHER" id="PTHR18968">
    <property type="entry name" value="THIAMINE PYROPHOSPHATE ENZYMES"/>
    <property type="match status" value="1"/>
</dbReference>
<dbReference type="InterPro" id="IPR029061">
    <property type="entry name" value="THDP-binding"/>
</dbReference>
<dbReference type="PROSITE" id="PS00187">
    <property type="entry name" value="TPP_ENZYMES"/>
    <property type="match status" value="1"/>
</dbReference>
<evidence type="ECO:0000256" key="1">
    <source>
        <dbReference type="ARBA" id="ARBA00007812"/>
    </source>
</evidence>
<dbReference type="Pfam" id="PF02776">
    <property type="entry name" value="TPP_enzyme_N"/>
    <property type="match status" value="1"/>
</dbReference>
<evidence type="ECO:0000259" key="5">
    <source>
        <dbReference type="Pfam" id="PF02775"/>
    </source>
</evidence>
<comment type="similarity">
    <text evidence="1 3">Belongs to the TPP enzyme family.</text>
</comment>
<dbReference type="Gene3D" id="3.40.50.1220">
    <property type="entry name" value="TPP-binding domain"/>
    <property type="match status" value="1"/>
</dbReference>
<dbReference type="CDD" id="cd00568">
    <property type="entry name" value="TPP_enzymes"/>
    <property type="match status" value="1"/>
</dbReference>
<name>A0A1W9HVH6_9HYPH</name>
<dbReference type="GO" id="GO:0009097">
    <property type="term" value="P:isoleucine biosynthetic process"/>
    <property type="evidence" value="ECO:0007669"/>
    <property type="project" value="TreeGrafter"/>
</dbReference>
<dbReference type="STRING" id="1827387.A4S15_12070"/>
<dbReference type="GO" id="GO:0005948">
    <property type="term" value="C:acetolactate synthase complex"/>
    <property type="evidence" value="ECO:0007669"/>
    <property type="project" value="TreeGrafter"/>
</dbReference>
<dbReference type="InterPro" id="IPR029035">
    <property type="entry name" value="DHS-like_NAD/FAD-binding_dom"/>
</dbReference>
<dbReference type="PANTHER" id="PTHR18968:SF167">
    <property type="entry name" value="ACETOLACTATE SYNTHASE LARGE SUBUNIT ILVB2-RELATED"/>
    <property type="match status" value="1"/>
</dbReference>
<dbReference type="FunFam" id="3.40.50.970:FF:000007">
    <property type="entry name" value="Acetolactate synthase"/>
    <property type="match status" value="1"/>
</dbReference>
<organism evidence="7 8">
    <name type="scientific">Candidatus Raskinella chloraquaticus</name>
    <dbReference type="NCBI Taxonomy" id="1951219"/>
    <lineage>
        <taxon>Bacteria</taxon>
        <taxon>Pseudomonadati</taxon>
        <taxon>Pseudomonadota</taxon>
        <taxon>Alphaproteobacteria</taxon>
        <taxon>Hyphomicrobiales</taxon>
        <taxon>Phreatobacteraceae</taxon>
        <taxon>Candidatus Raskinella</taxon>
    </lineage>
</organism>
<feature type="domain" description="Thiamine pyrophosphate enzyme N-terminal TPP-binding" evidence="6">
    <location>
        <begin position="1"/>
        <end position="121"/>
    </location>
</feature>
<dbReference type="Gene3D" id="3.40.50.970">
    <property type="match status" value="2"/>
</dbReference>
<proteinExistence type="inferred from homology"/>
<dbReference type="GO" id="GO:0009099">
    <property type="term" value="P:L-valine biosynthetic process"/>
    <property type="evidence" value="ECO:0007669"/>
    <property type="project" value="TreeGrafter"/>
</dbReference>
<protein>
    <recommendedName>
        <fullName evidence="9">Thiamine pyrophosphate-binding protein</fullName>
    </recommendedName>
</protein>
<keyword evidence="2 3" id="KW-0786">Thiamine pyrophosphate</keyword>
<dbReference type="InterPro" id="IPR011766">
    <property type="entry name" value="TPP_enzyme_TPP-bd"/>
</dbReference>
<dbReference type="GO" id="GO:0000287">
    <property type="term" value="F:magnesium ion binding"/>
    <property type="evidence" value="ECO:0007669"/>
    <property type="project" value="InterPro"/>
</dbReference>
<dbReference type="InterPro" id="IPR012000">
    <property type="entry name" value="Thiamin_PyroP_enz_cen_dom"/>
</dbReference>
<dbReference type="SUPFAM" id="SSF52518">
    <property type="entry name" value="Thiamin diphosphate-binding fold (THDP-binding)"/>
    <property type="match status" value="2"/>
</dbReference>
<gene>
    <name evidence="7" type="ORF">A4S15_12070</name>
</gene>
<evidence type="ECO:0000259" key="4">
    <source>
        <dbReference type="Pfam" id="PF00205"/>
    </source>
</evidence>
<dbReference type="GO" id="GO:0030976">
    <property type="term" value="F:thiamine pyrophosphate binding"/>
    <property type="evidence" value="ECO:0007669"/>
    <property type="project" value="InterPro"/>
</dbReference>
<dbReference type="GO" id="GO:0050660">
    <property type="term" value="F:flavin adenine dinucleotide binding"/>
    <property type="evidence" value="ECO:0007669"/>
    <property type="project" value="TreeGrafter"/>
</dbReference>
<dbReference type="CDD" id="cd07035">
    <property type="entry name" value="TPP_PYR_POX_like"/>
    <property type="match status" value="1"/>
</dbReference>
<sequence length="543" mass="57837">MSGGEAIVDSLKANGVDTVFGLPGVQMYPLFDALHQASNTIQTIGARHEQACAYMAFGYARSTGRPGVFSVVPGPGVLNASAAIATALGASAPVLCLTGQIPSDFIGRGRGHLHELPDQLATIRSFTKAAARIERGAEAPRQVNWAFRQLRERRPGPVSLEMAWDVMARTESVQGLGAAGIEAALAPDPDLIASAARLIAGAKRPIIFLGSGAQHASEAITALAEAIDAPVAAFRSGRGIVAEDHPLGVSSYQAKLLWEKSDLVIGIGTRLEMPLMRWQGMSGLVDRFDRLMIRIDIDPVEMVRVKADVGIVADAAHGARALYEAVTRLPLSKAGDATERVAQARAQAARDIAAIEPQMSCLKVIREVMPRDGILVEELCQTGFTSYFGYPVLAPRSYISSGFSGTLGYGFQTALGVKIGNPRKAVVSITGDGGFMFGVQELATAVHHGIGLVTIVFNNASYGNVRRDQQERYGGRVLGSDLTNPDFVKLGEAFGVMARRVTTPAELKGVLEAALGADRPALIEVALRRDSETSPWKFIHFTR</sequence>
<dbReference type="AlphaFoldDB" id="A0A1W9HVH6"/>
<feature type="domain" description="Thiamine pyrophosphate enzyme TPP-binding" evidence="5">
    <location>
        <begin position="387"/>
        <end position="525"/>
    </location>
</feature>
<evidence type="ECO:0000256" key="2">
    <source>
        <dbReference type="ARBA" id="ARBA00023052"/>
    </source>
</evidence>
<dbReference type="InterPro" id="IPR012001">
    <property type="entry name" value="Thiamin_PyroP_enz_TPP-bd_dom"/>
</dbReference>
<evidence type="ECO:0000259" key="6">
    <source>
        <dbReference type="Pfam" id="PF02776"/>
    </source>
</evidence>
<comment type="caution">
    <text evidence="7">The sequence shown here is derived from an EMBL/GenBank/DDBJ whole genome shotgun (WGS) entry which is preliminary data.</text>
</comment>
<dbReference type="EMBL" id="LWDL01000021">
    <property type="protein sequence ID" value="OQW51231.1"/>
    <property type="molecule type" value="Genomic_DNA"/>
</dbReference>
<reference evidence="7 8" key="1">
    <citation type="journal article" date="2017" name="Water Res.">
        <title>Comammox in drinking water systems.</title>
        <authorList>
            <person name="Wang Y."/>
            <person name="Ma L."/>
            <person name="Mao Y."/>
            <person name="Jiang X."/>
            <person name="Xia Y."/>
            <person name="Yu K."/>
            <person name="Li B."/>
            <person name="Zhang T."/>
        </authorList>
    </citation>
    <scope>NUCLEOTIDE SEQUENCE [LARGE SCALE GENOMIC DNA]</scope>
    <source>
        <strain evidence="7">SG_bin8</strain>
    </source>
</reference>
<dbReference type="SUPFAM" id="SSF52467">
    <property type="entry name" value="DHS-like NAD/FAD-binding domain"/>
    <property type="match status" value="1"/>
</dbReference>
<evidence type="ECO:0008006" key="9">
    <source>
        <dbReference type="Google" id="ProtNLM"/>
    </source>
</evidence>